<dbReference type="GO" id="GO:0000166">
    <property type="term" value="F:nucleotide binding"/>
    <property type="evidence" value="ECO:0007669"/>
    <property type="project" value="UniProtKB-KW"/>
</dbReference>
<comment type="pathway">
    <text evidence="2">Protein modification; protein glycosylation.</text>
</comment>
<comment type="caution">
    <text evidence="14">The sequence shown here is derived from an EMBL/GenBank/DDBJ whole genome shotgun (WGS) entry which is preliminary data.</text>
</comment>
<dbReference type="EMBL" id="VMNF01000014">
    <property type="protein sequence ID" value="TXB96772.1"/>
    <property type="molecule type" value="Genomic_DNA"/>
</dbReference>
<keyword evidence="6" id="KW-0808">Transferase</keyword>
<evidence type="ECO:0000256" key="3">
    <source>
        <dbReference type="ARBA" id="ARBA00006462"/>
    </source>
</evidence>
<gene>
    <name evidence="14" type="ORF">FocTR4_00011923</name>
</gene>
<evidence type="ECO:0000256" key="2">
    <source>
        <dbReference type="ARBA" id="ARBA00004922"/>
    </source>
</evidence>
<keyword evidence="8" id="KW-0547">Nucleotide-binding</keyword>
<evidence type="ECO:0000313" key="14">
    <source>
        <dbReference type="EMBL" id="TXB96772.1"/>
    </source>
</evidence>
<comment type="subcellular location">
    <subcellularLocation>
        <location evidence="1">Membrane</location>
        <topology evidence="1">Single-pass type II membrane protein</topology>
    </subcellularLocation>
</comment>
<accession>A0A5C6SDW4</accession>
<evidence type="ECO:0000256" key="8">
    <source>
        <dbReference type="ARBA" id="ARBA00022741"/>
    </source>
</evidence>
<dbReference type="InterPro" id="IPR026050">
    <property type="entry name" value="C1GALT1/C1GALT1_chp1"/>
</dbReference>
<evidence type="ECO:0000256" key="4">
    <source>
        <dbReference type="ARBA" id="ARBA00012557"/>
    </source>
</evidence>
<comment type="similarity">
    <text evidence="3">Belongs to the glycosyltransferase 31 family. Beta3-Gal-T subfamily.</text>
</comment>
<keyword evidence="11 12" id="KW-0472">Membrane</keyword>
<evidence type="ECO:0000256" key="6">
    <source>
        <dbReference type="ARBA" id="ARBA00022679"/>
    </source>
</evidence>
<dbReference type="Gene3D" id="3.90.550.50">
    <property type="match status" value="1"/>
</dbReference>
<evidence type="ECO:0000256" key="10">
    <source>
        <dbReference type="ARBA" id="ARBA00022989"/>
    </source>
</evidence>
<dbReference type="GO" id="GO:0016263">
    <property type="term" value="F:glycoprotein-N-acetylgalactosamine 3-beta-galactosyltransferase activity"/>
    <property type="evidence" value="ECO:0007669"/>
    <property type="project" value="UniProtKB-EC"/>
</dbReference>
<evidence type="ECO:0000256" key="7">
    <source>
        <dbReference type="ARBA" id="ARBA00022692"/>
    </source>
</evidence>
<dbReference type="EC" id="2.4.1.122" evidence="4"/>
<dbReference type="Proteomes" id="UP000321331">
    <property type="component" value="Unassembled WGS sequence"/>
</dbReference>
<proteinExistence type="inferred from homology"/>
<dbReference type="InterPro" id="IPR003378">
    <property type="entry name" value="Fringe-like_glycosylTrfase"/>
</dbReference>
<name>A0A5C6SDW4_FUSOC</name>
<dbReference type="GO" id="GO:0016020">
    <property type="term" value="C:membrane"/>
    <property type="evidence" value="ECO:0007669"/>
    <property type="project" value="UniProtKB-SubCell"/>
</dbReference>
<dbReference type="PANTHER" id="PTHR23033:SF47">
    <property type="entry name" value="APPLE DOMAIN-CONTAINING PROTEIN-RELATED"/>
    <property type="match status" value="1"/>
</dbReference>
<organism evidence="14 15">
    <name type="scientific">Fusarium oxysporum f. sp. cubense</name>
    <dbReference type="NCBI Taxonomy" id="61366"/>
    <lineage>
        <taxon>Eukaryota</taxon>
        <taxon>Fungi</taxon>
        <taxon>Dikarya</taxon>
        <taxon>Ascomycota</taxon>
        <taxon>Pezizomycotina</taxon>
        <taxon>Sordariomycetes</taxon>
        <taxon>Hypocreomycetidae</taxon>
        <taxon>Hypocreales</taxon>
        <taxon>Nectriaceae</taxon>
        <taxon>Fusarium</taxon>
        <taxon>Fusarium oxysporum species complex</taxon>
    </lineage>
</organism>
<dbReference type="AlphaFoldDB" id="A0A5C6SDW4"/>
<evidence type="ECO:0000256" key="1">
    <source>
        <dbReference type="ARBA" id="ARBA00004606"/>
    </source>
</evidence>
<evidence type="ECO:0000256" key="5">
    <source>
        <dbReference type="ARBA" id="ARBA00022676"/>
    </source>
</evidence>
<evidence type="ECO:0000256" key="12">
    <source>
        <dbReference type="SAM" id="Phobius"/>
    </source>
</evidence>
<dbReference type="PANTHER" id="PTHR23033">
    <property type="entry name" value="BETA1,3-GALACTOSYLTRANSFERASE"/>
    <property type="match status" value="1"/>
</dbReference>
<feature type="transmembrane region" description="Helical" evidence="12">
    <location>
        <begin position="12"/>
        <end position="28"/>
    </location>
</feature>
<feature type="domain" description="Fringe-like glycosyltransferase" evidence="13">
    <location>
        <begin position="173"/>
        <end position="229"/>
    </location>
</feature>
<evidence type="ECO:0000259" key="13">
    <source>
        <dbReference type="Pfam" id="PF02434"/>
    </source>
</evidence>
<evidence type="ECO:0000313" key="15">
    <source>
        <dbReference type="Proteomes" id="UP000321331"/>
    </source>
</evidence>
<keyword evidence="9" id="KW-0735">Signal-anchor</keyword>
<sequence length="376" mass="43238">MMFTTYRDNRILPVFIIAMCLVLYYSLLNSSMEGFGTVRVPVNHQPLSATIPVLKPSHRTQQTHPSGQAKHEGSDVLLILKTGGASMYRRLLIHLVTSLSPERINPDNVVIYSDDKETIGNFTTIDVLKKYDDSYQRANIEGDHEGPVGGWVIDKYKFLPIMDLAGRNWPHALWYVFMEDDAYILLPNVLNYLSSFDWEAPYYLGSSAFMANVTFAHGGSGFALSRGTWEMSFGNNPRLIQDFAEYTRQHGCGDHILGRELNEYGIRFGQNGGDEKFTWGFNGVVHWKFGFRSENWCRPLLSWHKAHSRDIARYYELEKSWGFKRPMLHGDLFKRMIALDLDKRREWWDNLSCLFDITSANANLPPAPQSKYNRSL</sequence>
<keyword evidence="10 12" id="KW-1133">Transmembrane helix</keyword>
<protein>
    <recommendedName>
        <fullName evidence="4">N-acetylgalactosaminide beta-1,3-galactosyltransferase</fullName>
        <ecNumber evidence="4">2.4.1.122</ecNumber>
    </recommendedName>
</protein>
<evidence type="ECO:0000256" key="9">
    <source>
        <dbReference type="ARBA" id="ARBA00022968"/>
    </source>
</evidence>
<reference evidence="14 15" key="1">
    <citation type="submission" date="2019-07" db="EMBL/GenBank/DDBJ databases">
        <title>The First High-Quality Draft Genome Sequence of the Causal Agent of the Current Panama Disease Epidemic.</title>
        <authorList>
            <person name="Warmington R.J."/>
            <person name="Kay W."/>
            <person name="Jeffries A."/>
            <person name="Bebber D."/>
            <person name="Moore K."/>
            <person name="Studholme D.J."/>
        </authorList>
    </citation>
    <scope>NUCLEOTIDE SEQUENCE [LARGE SCALE GENOMIC DNA]</scope>
    <source>
        <strain evidence="14 15">TR4</strain>
    </source>
</reference>
<keyword evidence="7 12" id="KW-0812">Transmembrane</keyword>
<evidence type="ECO:0000256" key="11">
    <source>
        <dbReference type="ARBA" id="ARBA00023136"/>
    </source>
</evidence>
<keyword evidence="5" id="KW-0328">Glycosyltransferase</keyword>
<dbReference type="Pfam" id="PF02434">
    <property type="entry name" value="Fringe"/>
    <property type="match status" value="1"/>
</dbReference>